<protein>
    <submittedName>
        <fullName evidence="1">Uncharacterized protein</fullName>
    </submittedName>
</protein>
<organism evidence="1">
    <name type="scientific">marine sediment metagenome</name>
    <dbReference type="NCBI Taxonomy" id="412755"/>
    <lineage>
        <taxon>unclassified sequences</taxon>
        <taxon>metagenomes</taxon>
        <taxon>ecological metagenomes</taxon>
    </lineage>
</organism>
<name>X0UEW5_9ZZZZ</name>
<sequence>MAIYETLTEKAWALHRRLGASYNHTSEYLKDMIKLGEIAKDIEVIRSASHIEMKYNTK</sequence>
<proteinExistence type="predicted"/>
<comment type="caution">
    <text evidence="1">The sequence shown here is derived from an EMBL/GenBank/DDBJ whole genome shotgun (WGS) entry which is preliminary data.</text>
</comment>
<evidence type="ECO:0000313" key="1">
    <source>
        <dbReference type="EMBL" id="GAF97851.1"/>
    </source>
</evidence>
<accession>X0UEW5</accession>
<reference evidence="1" key="1">
    <citation type="journal article" date="2014" name="Front. Microbiol.">
        <title>High frequency of phylogenetically diverse reductive dehalogenase-homologous genes in deep subseafloor sedimentary metagenomes.</title>
        <authorList>
            <person name="Kawai M."/>
            <person name="Futagami T."/>
            <person name="Toyoda A."/>
            <person name="Takaki Y."/>
            <person name="Nishi S."/>
            <person name="Hori S."/>
            <person name="Arai W."/>
            <person name="Tsubouchi T."/>
            <person name="Morono Y."/>
            <person name="Uchiyama I."/>
            <person name="Ito T."/>
            <person name="Fujiyama A."/>
            <person name="Inagaki F."/>
            <person name="Takami H."/>
        </authorList>
    </citation>
    <scope>NUCLEOTIDE SEQUENCE</scope>
    <source>
        <strain evidence="1">Expedition CK06-06</strain>
    </source>
</reference>
<gene>
    <name evidence="1" type="ORF">S01H1_19941</name>
</gene>
<dbReference type="AlphaFoldDB" id="X0UEW5"/>
<dbReference type="EMBL" id="BARS01010840">
    <property type="protein sequence ID" value="GAF97851.1"/>
    <property type="molecule type" value="Genomic_DNA"/>
</dbReference>